<keyword evidence="5" id="KW-0676">Redox-active center</keyword>
<dbReference type="InterPro" id="IPR036249">
    <property type="entry name" value="Thioredoxin-like_sf"/>
</dbReference>
<reference evidence="6 7" key="1">
    <citation type="submission" date="2016-12" db="EMBL/GenBank/DDBJ databases">
        <title>The genome of dimorphic prosthecate Glycocaulis alkaliphilus 6b-8t, isolated from crude oil dictates its adaptability in petroleum environments.</title>
        <authorList>
            <person name="Wu X.-L."/>
            <person name="Geng S."/>
        </authorList>
    </citation>
    <scope>NUCLEOTIDE SEQUENCE [LARGE SCALE GENOMIC DNA]</scope>
    <source>
        <strain evidence="6 7">6B-8</strain>
    </source>
</reference>
<dbReference type="Proteomes" id="UP000286954">
    <property type="component" value="Chromosome"/>
</dbReference>
<dbReference type="PROSITE" id="PS51352">
    <property type="entry name" value="THIOREDOXIN_2"/>
    <property type="match status" value="1"/>
</dbReference>
<keyword evidence="7" id="KW-1185">Reference proteome</keyword>
<evidence type="ECO:0000313" key="6">
    <source>
        <dbReference type="EMBL" id="AZU05355.1"/>
    </source>
</evidence>
<comment type="similarity">
    <text evidence="2">Belongs to the thioredoxin family. DsbE subfamily.</text>
</comment>
<keyword evidence="3" id="KW-0201">Cytochrome c-type biogenesis</keyword>
<proteinExistence type="inferred from homology"/>
<dbReference type="GO" id="GO:0030288">
    <property type="term" value="C:outer membrane-bounded periplasmic space"/>
    <property type="evidence" value="ECO:0007669"/>
    <property type="project" value="InterPro"/>
</dbReference>
<sequence length="180" mass="19368">MSRIVFWAPLGAIALLLAVFAIALTGREGTPGDAMTGRALPALPVTEFGAGFAHFDPETIEGPYLLNFWASWCAPCIVEHPLLEELAASGIPIHGITYADRPENSLAFLARLGNPFTTLAADHERRAALELGVTGAPETFIIDGEGIIRARWRGAITPQIWERRLAPVWNAAVREAEAGS</sequence>
<dbReference type="RefSeq" id="WP_127569067.1">
    <property type="nucleotide sequence ID" value="NZ_BMFB01000004.1"/>
</dbReference>
<protein>
    <submittedName>
        <fullName evidence="6">Cytochrome c biogenesis protein CcmG</fullName>
    </submittedName>
</protein>
<dbReference type="SUPFAM" id="SSF52833">
    <property type="entry name" value="Thioredoxin-like"/>
    <property type="match status" value="1"/>
</dbReference>
<dbReference type="KEGG" id="gak:X907_2847"/>
<dbReference type="InterPro" id="IPR013740">
    <property type="entry name" value="Redoxin"/>
</dbReference>
<evidence type="ECO:0000256" key="4">
    <source>
        <dbReference type="ARBA" id="ARBA00023157"/>
    </source>
</evidence>
<dbReference type="PANTHER" id="PTHR42852:SF6">
    <property type="entry name" value="THIOL:DISULFIDE INTERCHANGE PROTEIN DSBE"/>
    <property type="match status" value="1"/>
</dbReference>
<dbReference type="EMBL" id="CP018911">
    <property type="protein sequence ID" value="AZU05355.1"/>
    <property type="molecule type" value="Genomic_DNA"/>
</dbReference>
<dbReference type="CDD" id="cd03010">
    <property type="entry name" value="TlpA_like_DsbE"/>
    <property type="match status" value="1"/>
</dbReference>
<dbReference type="GO" id="GO:0017004">
    <property type="term" value="P:cytochrome complex assembly"/>
    <property type="evidence" value="ECO:0007669"/>
    <property type="project" value="UniProtKB-KW"/>
</dbReference>
<gene>
    <name evidence="6" type="ORF">X907_2847</name>
</gene>
<dbReference type="AlphaFoldDB" id="A0A3T0EDG5"/>
<dbReference type="NCBIfam" id="TIGR00385">
    <property type="entry name" value="dsbE"/>
    <property type="match status" value="1"/>
</dbReference>
<evidence type="ECO:0000256" key="1">
    <source>
        <dbReference type="ARBA" id="ARBA00004196"/>
    </source>
</evidence>
<evidence type="ECO:0000256" key="2">
    <source>
        <dbReference type="ARBA" id="ARBA00007758"/>
    </source>
</evidence>
<evidence type="ECO:0000256" key="5">
    <source>
        <dbReference type="ARBA" id="ARBA00023284"/>
    </source>
</evidence>
<evidence type="ECO:0000256" key="3">
    <source>
        <dbReference type="ARBA" id="ARBA00022748"/>
    </source>
</evidence>
<dbReference type="PANTHER" id="PTHR42852">
    <property type="entry name" value="THIOL:DISULFIDE INTERCHANGE PROTEIN DSBE"/>
    <property type="match status" value="1"/>
</dbReference>
<dbReference type="InterPro" id="IPR004799">
    <property type="entry name" value="Periplasmic_diS_OxRdtase_DsbE"/>
</dbReference>
<name>A0A3T0EDG5_9PROT</name>
<dbReference type="Pfam" id="PF08534">
    <property type="entry name" value="Redoxin"/>
    <property type="match status" value="1"/>
</dbReference>
<dbReference type="InterPro" id="IPR050553">
    <property type="entry name" value="Thioredoxin_ResA/DsbE_sf"/>
</dbReference>
<organism evidence="6 7">
    <name type="scientific">Glycocaulis alkaliphilus</name>
    <dbReference type="NCBI Taxonomy" id="1434191"/>
    <lineage>
        <taxon>Bacteria</taxon>
        <taxon>Pseudomonadati</taxon>
        <taxon>Pseudomonadota</taxon>
        <taxon>Alphaproteobacteria</taxon>
        <taxon>Maricaulales</taxon>
        <taxon>Maricaulaceae</taxon>
        <taxon>Glycocaulis</taxon>
    </lineage>
</organism>
<dbReference type="GO" id="GO:0015036">
    <property type="term" value="F:disulfide oxidoreductase activity"/>
    <property type="evidence" value="ECO:0007669"/>
    <property type="project" value="InterPro"/>
</dbReference>
<dbReference type="Gene3D" id="3.40.30.10">
    <property type="entry name" value="Glutaredoxin"/>
    <property type="match status" value="1"/>
</dbReference>
<accession>A0A3T0EDG5</accession>
<evidence type="ECO:0000313" key="7">
    <source>
        <dbReference type="Proteomes" id="UP000286954"/>
    </source>
</evidence>
<comment type="subcellular location">
    <subcellularLocation>
        <location evidence="1">Cell envelope</location>
    </subcellularLocation>
</comment>
<dbReference type="OrthoDB" id="9799347at2"/>
<dbReference type="InterPro" id="IPR013766">
    <property type="entry name" value="Thioredoxin_domain"/>
</dbReference>
<keyword evidence="4" id="KW-1015">Disulfide bond</keyword>